<name>A0ABZ0TU53_9SPHI</name>
<organism evidence="1 2">
    <name type="scientific">Mucilaginibacter sabulilitoris</name>
    <dbReference type="NCBI Taxonomy" id="1173583"/>
    <lineage>
        <taxon>Bacteria</taxon>
        <taxon>Pseudomonadati</taxon>
        <taxon>Bacteroidota</taxon>
        <taxon>Sphingobacteriia</taxon>
        <taxon>Sphingobacteriales</taxon>
        <taxon>Sphingobacteriaceae</taxon>
        <taxon>Mucilaginibacter</taxon>
    </lineage>
</organism>
<reference evidence="1 2" key="1">
    <citation type="submission" date="2023-11" db="EMBL/GenBank/DDBJ databases">
        <title>Analysis of the Genomes of Mucilaginibacter gossypii cycad 4 and M. sabulilitoris SNA2: microbes with the potential for plant growth promotion.</title>
        <authorList>
            <person name="Hirsch A.M."/>
            <person name="Humm E."/>
            <person name="Rubbi M."/>
            <person name="Del Vecchio G."/>
            <person name="Ha S.M."/>
            <person name="Pellegrini M."/>
            <person name="Gunsalus R.P."/>
        </authorList>
    </citation>
    <scope>NUCLEOTIDE SEQUENCE [LARGE SCALE GENOMIC DNA]</scope>
    <source>
        <strain evidence="1 2">SNA2</strain>
    </source>
</reference>
<dbReference type="RefSeq" id="WP_321565738.1">
    <property type="nucleotide sequence ID" value="NZ_CP139558.1"/>
</dbReference>
<dbReference type="Pfam" id="PF13376">
    <property type="entry name" value="OmdA"/>
    <property type="match status" value="1"/>
</dbReference>
<dbReference type="Proteomes" id="UP001324380">
    <property type="component" value="Chromosome"/>
</dbReference>
<accession>A0ABZ0TU53</accession>
<protein>
    <submittedName>
        <fullName evidence="1">YdeI/OmpD-associated family protein</fullName>
    </submittedName>
</protein>
<gene>
    <name evidence="1" type="ORF">SNE25_14065</name>
</gene>
<dbReference type="EMBL" id="CP139558">
    <property type="protein sequence ID" value="WPU96645.1"/>
    <property type="molecule type" value="Genomic_DNA"/>
</dbReference>
<keyword evidence="2" id="KW-1185">Reference proteome</keyword>
<evidence type="ECO:0000313" key="1">
    <source>
        <dbReference type="EMBL" id="WPU96645.1"/>
    </source>
</evidence>
<evidence type="ECO:0000313" key="2">
    <source>
        <dbReference type="Proteomes" id="UP001324380"/>
    </source>
</evidence>
<proteinExistence type="predicted"/>
<sequence length="219" mass="24902">MNALAKKLQIKPNSRWLIYNSPAGYPDSLNPLPNGAEVVFNTEGNFNGIQLFVTNSTELATSLQIIAPLLKDDTVFWIIYPKKNSGIPSDLEMMSSWDAPGSYGLRPVAAAAVNEVWTALRFRSIDQTKVSEGRKDVIRTNEYSAFIDVDNKIVTLPDYVKAELEKYPGVLDWFRQLAYSHKKEYVLWILTAKQEKTRQDRLAKMVTMLQNKKKNPTDK</sequence>